<organism evidence="1 2">
    <name type="scientific">Chitinophaga horti</name>
    <dbReference type="NCBI Taxonomy" id="2920382"/>
    <lineage>
        <taxon>Bacteria</taxon>
        <taxon>Pseudomonadati</taxon>
        <taxon>Bacteroidota</taxon>
        <taxon>Chitinophagia</taxon>
        <taxon>Chitinophagales</taxon>
        <taxon>Chitinophagaceae</taxon>
        <taxon>Chitinophaga</taxon>
    </lineage>
</organism>
<dbReference type="RefSeq" id="WP_264279484.1">
    <property type="nucleotide sequence ID" value="NZ_CP107006.1"/>
</dbReference>
<dbReference type="NCBIfam" id="TIGR04183">
    <property type="entry name" value="Por_Secre_tail"/>
    <property type="match status" value="1"/>
</dbReference>
<dbReference type="Proteomes" id="UP001162741">
    <property type="component" value="Chromosome"/>
</dbReference>
<accession>A0ABY6IUU8</accession>
<evidence type="ECO:0000313" key="2">
    <source>
        <dbReference type="Proteomes" id="UP001162741"/>
    </source>
</evidence>
<evidence type="ECO:0000313" key="1">
    <source>
        <dbReference type="EMBL" id="UYQ90988.1"/>
    </source>
</evidence>
<sequence length="828" mass="91538">MKQFYVLMLLLWGMQPVFAQVRVSMLVPKPGQRVGNQLLIEGYAASSAGAIVSVKASVNTRTATMNITQLPYFFGQFNFDTLPPGPLQLHIIATDNQQHQKDTIINIVRDTPPVITVESPTADDIGRPLLRFKASAVDNGGQVAAMELNFASRQYRFTGNDIDTLIDVSAEAAPLRIIAYDTTGNTSSVDVDFYYNVDPVTQPVFTSPSGYKILDYANSKALTYNYQAGTFIYDLGTGQSTKVTDSIYLSPLHYTRRSAWITPLGAFFTGNYGLYYNVYEWTSGTVKLLQEQAWTANAAGHYIVWTSYIGDSLFLRNQATQTTVFIDKGVKHADVDSAGNVAYIIGPAIYRYSQGAKTVMLFEDKPNAYFTYVNVDGQYAAYNQVSPYGESGAGYYDGAVGKVYLQLRDDNLEDYDEGRIGLNNGHLMLAKHVSGYDSYTYVYRQLAGDSLKLLHTTHRFYKYGSSILANIQGINKRGDAIIYSNNFTTQPELLYFPANGDSARLLGRRQLDVYPEGDKWYASYQNELYRLMLDSLYEKDALPFTKPLLMNASAVFGVKDFTSHFEGPEYGSGQLMKIKITRLPTWGVLRNRSGAQVGITGQELTRADLEGLRYVPYQNVIGADTIRWAGSNGIEYGQQAAITLIVHPELDAQPKLAGLDSNYCSATASDRIAITNYPPVKWRTAVSVMVDGVPVSTDSIFFIEPAALAAGRHAVTVRFRHPLDSISTTAYFNVGGTCNLKLPGGLELLHAYPNPFTTQFTLQGLHPAKRYGLSLHDISGNAKFTAVANYQANIVLSPPTTLPKGIYYLKVYDFTLSKVTGVSVVIKQ</sequence>
<gene>
    <name evidence="1" type="ORF">MKQ68_12885</name>
</gene>
<dbReference type="InterPro" id="IPR026444">
    <property type="entry name" value="Secre_tail"/>
</dbReference>
<dbReference type="EMBL" id="CP107006">
    <property type="protein sequence ID" value="UYQ90988.1"/>
    <property type="molecule type" value="Genomic_DNA"/>
</dbReference>
<proteinExistence type="predicted"/>
<protein>
    <submittedName>
        <fullName evidence="1">T9SS type A sorting domain-containing protein</fullName>
    </submittedName>
</protein>
<reference evidence="1" key="1">
    <citation type="submission" date="2022-10" db="EMBL/GenBank/DDBJ databases">
        <title>Chitinophaga sp. nov., isolated from soil.</title>
        <authorList>
            <person name="Jeon C.O."/>
        </authorList>
    </citation>
    <scope>NUCLEOTIDE SEQUENCE</scope>
    <source>
        <strain evidence="1">R8</strain>
    </source>
</reference>
<name>A0ABY6IUU8_9BACT</name>
<keyword evidence="2" id="KW-1185">Reference proteome</keyword>